<evidence type="ECO:0000256" key="4">
    <source>
        <dbReference type="ARBA" id="ARBA00022763"/>
    </source>
</evidence>
<evidence type="ECO:0000313" key="19">
    <source>
        <dbReference type="EMBL" id="MFD1716704.1"/>
    </source>
</evidence>
<dbReference type="InterPro" id="IPR011604">
    <property type="entry name" value="PDDEXK-like_dom_sf"/>
</dbReference>
<dbReference type="PANTHER" id="PTHR11070:SF55">
    <property type="entry name" value="DNA 3'-5' HELICASE"/>
    <property type="match status" value="1"/>
</dbReference>
<evidence type="ECO:0000313" key="20">
    <source>
        <dbReference type="Proteomes" id="UP001597277"/>
    </source>
</evidence>
<keyword evidence="20" id="KW-1185">Reference proteome</keyword>
<dbReference type="Gene3D" id="3.90.320.10">
    <property type="match status" value="1"/>
</dbReference>
<dbReference type="InterPro" id="IPR013986">
    <property type="entry name" value="DExx_box_DNA_helicase_dom_sf"/>
</dbReference>
<dbReference type="RefSeq" id="WP_388002130.1">
    <property type="nucleotide sequence ID" value="NZ_JBHUEE010000001.1"/>
</dbReference>
<evidence type="ECO:0000256" key="6">
    <source>
        <dbReference type="ARBA" id="ARBA00022806"/>
    </source>
</evidence>
<dbReference type="InterPro" id="IPR000212">
    <property type="entry name" value="DNA_helicase_UvrD/REP"/>
</dbReference>
<evidence type="ECO:0000256" key="7">
    <source>
        <dbReference type="ARBA" id="ARBA00022839"/>
    </source>
</evidence>
<dbReference type="Pfam" id="PF13361">
    <property type="entry name" value="UvrD_C"/>
    <property type="match status" value="2"/>
</dbReference>
<evidence type="ECO:0000256" key="8">
    <source>
        <dbReference type="ARBA" id="ARBA00022840"/>
    </source>
</evidence>
<keyword evidence="9" id="KW-0238">DNA-binding</keyword>
<keyword evidence="4" id="KW-0227">DNA damage</keyword>
<feature type="domain" description="UvrD-like helicase ATP-binding" evidence="17">
    <location>
        <begin position="35"/>
        <end position="402"/>
    </location>
</feature>
<feature type="compositionally biased region" description="Acidic residues" evidence="16">
    <location>
        <begin position="850"/>
        <end position="860"/>
    </location>
</feature>
<comment type="caution">
    <text evidence="19">The sequence shown here is derived from an EMBL/GenBank/DDBJ whole genome shotgun (WGS) entry which is preliminary data.</text>
</comment>
<dbReference type="PROSITE" id="PS51198">
    <property type="entry name" value="UVRD_HELICASE_ATP_BIND"/>
    <property type="match status" value="1"/>
</dbReference>
<keyword evidence="11" id="KW-0413">Isomerase</keyword>
<evidence type="ECO:0000256" key="11">
    <source>
        <dbReference type="ARBA" id="ARBA00023235"/>
    </source>
</evidence>
<dbReference type="EMBL" id="JBHUEE010000001">
    <property type="protein sequence ID" value="MFD1716704.1"/>
    <property type="molecule type" value="Genomic_DNA"/>
</dbReference>
<evidence type="ECO:0000256" key="9">
    <source>
        <dbReference type="ARBA" id="ARBA00023125"/>
    </source>
</evidence>
<protein>
    <recommendedName>
        <fullName evidence="13">DNA 3'-5' helicase</fullName>
        <ecNumber evidence="13">5.6.2.4</ecNumber>
    </recommendedName>
</protein>
<evidence type="ECO:0000256" key="15">
    <source>
        <dbReference type="PROSITE-ProRule" id="PRU00560"/>
    </source>
</evidence>
<keyword evidence="6 15" id="KW-0347">Helicase</keyword>
<dbReference type="Gene3D" id="1.10.10.160">
    <property type="match status" value="1"/>
</dbReference>
<dbReference type="CDD" id="cd17932">
    <property type="entry name" value="DEXQc_UvrD"/>
    <property type="match status" value="1"/>
</dbReference>
<dbReference type="GO" id="GO:0004386">
    <property type="term" value="F:helicase activity"/>
    <property type="evidence" value="ECO:0007669"/>
    <property type="project" value="UniProtKB-KW"/>
</dbReference>
<dbReference type="Proteomes" id="UP001597277">
    <property type="component" value="Unassembled WGS sequence"/>
</dbReference>
<evidence type="ECO:0000256" key="14">
    <source>
        <dbReference type="ARBA" id="ARBA00048988"/>
    </source>
</evidence>
<gene>
    <name evidence="19" type="ORF">ACFSE6_02570</name>
</gene>
<dbReference type="InterPro" id="IPR038726">
    <property type="entry name" value="PDDEXK_AddAB-type"/>
</dbReference>
<dbReference type="Gene3D" id="3.40.50.300">
    <property type="entry name" value="P-loop containing nucleotide triphosphate hydrolases"/>
    <property type="match status" value="3"/>
</dbReference>
<dbReference type="InterPro" id="IPR027417">
    <property type="entry name" value="P-loop_NTPase"/>
</dbReference>
<dbReference type="Gene3D" id="1.10.486.10">
    <property type="entry name" value="PCRA, domain 4"/>
    <property type="match status" value="1"/>
</dbReference>
<dbReference type="InterPro" id="IPR014016">
    <property type="entry name" value="UvrD-like_ATP-bd"/>
</dbReference>
<proteinExistence type="inferred from homology"/>
<evidence type="ECO:0000256" key="5">
    <source>
        <dbReference type="ARBA" id="ARBA00022801"/>
    </source>
</evidence>
<dbReference type="Pfam" id="PF12705">
    <property type="entry name" value="PDDEXK_1"/>
    <property type="match status" value="1"/>
</dbReference>
<evidence type="ECO:0000256" key="1">
    <source>
        <dbReference type="ARBA" id="ARBA00009922"/>
    </source>
</evidence>
<evidence type="ECO:0000256" key="2">
    <source>
        <dbReference type="ARBA" id="ARBA00022722"/>
    </source>
</evidence>
<dbReference type="PANTHER" id="PTHR11070">
    <property type="entry name" value="UVRD / RECB / PCRA DNA HELICASE FAMILY MEMBER"/>
    <property type="match status" value="1"/>
</dbReference>
<dbReference type="InterPro" id="IPR014017">
    <property type="entry name" value="DNA_helicase_UvrD-like_C"/>
</dbReference>
<keyword evidence="8 15" id="KW-0067">ATP-binding</keyword>
<dbReference type="Pfam" id="PF00580">
    <property type="entry name" value="UvrD-helicase"/>
    <property type="match status" value="1"/>
</dbReference>
<reference evidence="20" key="1">
    <citation type="journal article" date="2019" name="Int. J. Syst. Evol. Microbiol.">
        <title>The Global Catalogue of Microorganisms (GCM) 10K type strain sequencing project: providing services to taxonomists for standard genome sequencing and annotation.</title>
        <authorList>
            <consortium name="The Broad Institute Genomics Platform"/>
            <consortium name="The Broad Institute Genome Sequencing Center for Infectious Disease"/>
            <person name="Wu L."/>
            <person name="Ma J."/>
        </authorList>
    </citation>
    <scope>NUCLEOTIDE SEQUENCE [LARGE SCALE GENOMIC DNA]</scope>
    <source>
        <strain evidence="20">JCM 17130</strain>
    </source>
</reference>
<evidence type="ECO:0000256" key="3">
    <source>
        <dbReference type="ARBA" id="ARBA00022741"/>
    </source>
</evidence>
<keyword evidence="3 15" id="KW-0547">Nucleotide-binding</keyword>
<keyword evidence="5 15" id="KW-0378">Hydrolase</keyword>
<sequence length="1141" mass="122109">MTTHQLELFGPDLAPPQPSEARYSAAEIAQLLGQPRPTEEQTQVIEAPLEPLLVVAGAGSGKTETMSARVVYLVANGFVRGEQVLGLTFTRKAAAELAHRVRARLRALRAAGIAPPEDLTDGSAASTGALETDRPQIATYNSFAGTIARDHALRVGADPDARLLTDAGAWQLADDLVQTWQQDLATDKAVSTVTQAVLDLASGLTENVLDPDEARTLLHDLRADLLDKQPDRLKKPKGEVARIAAVIDERLALLDLVDAFEQRKRDRGLVGFADQVAIAARIAEADPDVGAQLRAQHRVVLLDEFQDTSVAQLELLSHLFGAGHPVTAVGDPHQAIYGWRGASAASLAQFPARFPRITSADGADTAGGSAARRTGDGTDAACGDGAAQPARTLALSTSWRNDQDILAAANAVSAPLRAGSGPGPTVDVPRLQARPGAENGEVTGLYVTGQLEEAERVAEFLATRWEPAGEATAAVLCRKRSQFASVVRALTEKGLPHRVIGMGGLLATPEIVDVRAALRVSQDATRGDALVRLLTNLRLGVTDLHGLQDWARHLADRAVEPLSDDAEHRLDPREEASLVEAVENPPPAGWTGPRGQTISETGAARLRHLGGVLRQIRSLGHLALPELVVATEQLLGLDIEVAVRAGGSGSGRAALDAFADVAASFASDTDRPGLGAFLDWLDAAEERERGLDAVETGEVEPDSAVVQVLTVHAAKGLEWDVVAVPGLVESQFPGYDTRPRPDLGVEANAWLTAVGELPYPLRRDADALPALDIAGTATHDEVERARQQFRVDAGAHRVAEERRLAYVALTRAKHCLLLSGSWFRDGKSALPPSRFLAEPRRAGLARDLDDWAPEPDEDAENPGAEAPPAPWPYDPLGARRPVREAAASAVRSARASELDLTARTGDGVIDAWRRDAELLLAERDADRGPGEVTLAGHLSASAVVGLVHDPQGFARDRRRPVPSEPTLVSRRGTRFHEWVEHFYGRAALLDVDDVTGSGEDDGTYALTDAELARLQRTFAASEWATRRPAEVEVDLETPVAGTIVRCRIDAVFIGADGEVEVVDWKTGRPPRSADELAEKEMQLALYRLAWSRAAGVPLERVRGVFYYVAHDETVRAGDLDADEIVARLTRAIGSDRAAGSR</sequence>
<evidence type="ECO:0000256" key="12">
    <source>
        <dbReference type="ARBA" id="ARBA00034617"/>
    </source>
</evidence>
<feature type="binding site" evidence="15">
    <location>
        <begin position="56"/>
        <end position="63"/>
    </location>
    <ligand>
        <name>ATP</name>
        <dbReference type="ChEBI" id="CHEBI:30616"/>
    </ligand>
</feature>
<feature type="domain" description="UvrD-like helicase C-terminal" evidence="18">
    <location>
        <begin position="403"/>
        <end position="716"/>
    </location>
</feature>
<evidence type="ECO:0000256" key="16">
    <source>
        <dbReference type="SAM" id="MobiDB-lite"/>
    </source>
</evidence>
<dbReference type="SUPFAM" id="SSF52540">
    <property type="entry name" value="P-loop containing nucleoside triphosphate hydrolases"/>
    <property type="match status" value="1"/>
</dbReference>
<comment type="similarity">
    <text evidence="1">Belongs to the helicase family. UvrD subfamily.</text>
</comment>
<dbReference type="PROSITE" id="PS51217">
    <property type="entry name" value="UVRD_HELICASE_CTER"/>
    <property type="match status" value="1"/>
</dbReference>
<comment type="catalytic activity">
    <reaction evidence="12">
        <text>Couples ATP hydrolysis with the unwinding of duplex DNA by translocating in the 3'-5' direction.</text>
        <dbReference type="EC" id="5.6.2.4"/>
    </reaction>
</comment>
<accession>A0ABW4L0N5</accession>
<evidence type="ECO:0000256" key="10">
    <source>
        <dbReference type="ARBA" id="ARBA00023204"/>
    </source>
</evidence>
<feature type="region of interest" description="Disordered" evidence="16">
    <location>
        <begin position="848"/>
        <end position="876"/>
    </location>
</feature>
<organism evidence="19 20">
    <name type="scientific">Georgenia deserti</name>
    <dbReference type="NCBI Taxonomy" id="2093781"/>
    <lineage>
        <taxon>Bacteria</taxon>
        <taxon>Bacillati</taxon>
        <taxon>Actinomycetota</taxon>
        <taxon>Actinomycetes</taxon>
        <taxon>Micrococcales</taxon>
        <taxon>Bogoriellaceae</taxon>
        <taxon>Georgenia</taxon>
    </lineage>
</organism>
<dbReference type="EC" id="5.6.2.4" evidence="13"/>
<keyword evidence="10" id="KW-0234">DNA repair</keyword>
<evidence type="ECO:0000259" key="18">
    <source>
        <dbReference type="PROSITE" id="PS51217"/>
    </source>
</evidence>
<comment type="catalytic activity">
    <reaction evidence="14">
        <text>ATP + H2O = ADP + phosphate + H(+)</text>
        <dbReference type="Rhea" id="RHEA:13065"/>
        <dbReference type="ChEBI" id="CHEBI:15377"/>
        <dbReference type="ChEBI" id="CHEBI:15378"/>
        <dbReference type="ChEBI" id="CHEBI:30616"/>
        <dbReference type="ChEBI" id="CHEBI:43474"/>
        <dbReference type="ChEBI" id="CHEBI:456216"/>
        <dbReference type="EC" id="5.6.2.4"/>
    </reaction>
</comment>
<evidence type="ECO:0000259" key="17">
    <source>
        <dbReference type="PROSITE" id="PS51198"/>
    </source>
</evidence>
<name>A0ABW4L0N5_9MICO</name>
<evidence type="ECO:0000256" key="13">
    <source>
        <dbReference type="ARBA" id="ARBA00034808"/>
    </source>
</evidence>
<keyword evidence="2" id="KW-0540">Nuclease</keyword>
<keyword evidence="7" id="KW-0269">Exonuclease</keyword>